<accession>A0ABP8ML36</accession>
<dbReference type="Proteomes" id="UP001501175">
    <property type="component" value="Unassembled WGS sequence"/>
</dbReference>
<dbReference type="InterPro" id="IPR017853">
    <property type="entry name" value="GH"/>
</dbReference>
<proteinExistence type="predicted"/>
<dbReference type="Gene3D" id="2.60.40.1180">
    <property type="entry name" value="Golgi alpha-mannosidase II"/>
    <property type="match status" value="1"/>
</dbReference>
<dbReference type="EMBL" id="BAABHD010000014">
    <property type="protein sequence ID" value="GAA4451307.1"/>
    <property type="molecule type" value="Genomic_DNA"/>
</dbReference>
<keyword evidence="3" id="KW-1185">Reference proteome</keyword>
<keyword evidence="1" id="KW-0732">Signal</keyword>
<dbReference type="InterPro" id="IPR013780">
    <property type="entry name" value="Glyco_hydro_b"/>
</dbReference>
<dbReference type="Gene3D" id="3.20.20.80">
    <property type="entry name" value="Glycosidases"/>
    <property type="match status" value="1"/>
</dbReference>
<sequence>MKKAVTILGLILLFTGPANMLAQVNGFTAVQAEVDFAKKLRPWDGFGFNYVETAQTINYASDRQEYGGFSLLKEPDRQKILDMVFGEDGLKVGLLKMFYDPHHQSAAGSDLDHEASTQWIRYFAREGLKRTRSRGADLQIITTLYGPPPFVTQQNTMRGRDLNPAMKGALTNYLADWVKYLRDKEKLPVRYVSLHNEGEDWSRWDAEDKTGNIGTGHDYNMYWSPAQTAEFVKLTRAALDKAGLKEVGVTPGENTNWYRFSNWGYAYALADDPEALRNLGLITSHGFYVGSYGRWFGEHTSAGTDYLRERRPELHAWVTSTSWSQMDTKNVKEMHGNIYTAKVNGIIPWAGIQRPSQWVGGDPNPGSAFTVREDGSYEVRRGYYFYKQLTRAGQAGMAVARTSSMDSEMPIIAFAANGTRHPDAFVVTNMSAYNRKVVVSVKGTNARRFAAFRTTEKADRYQNVAYEQYQGIGDYNLTNEGTLLYDAPAGSVTTFFAK</sequence>
<protein>
    <recommendedName>
        <fullName evidence="4">Glycosyl hydrolase family 30 beta sandwich domain-containing protein</fullName>
    </recommendedName>
</protein>
<feature type="chain" id="PRO_5045282390" description="Glycosyl hydrolase family 30 beta sandwich domain-containing protein" evidence="1">
    <location>
        <begin position="23"/>
        <end position="498"/>
    </location>
</feature>
<evidence type="ECO:0000313" key="3">
    <source>
        <dbReference type="Proteomes" id="UP001501175"/>
    </source>
</evidence>
<comment type="caution">
    <text evidence="2">The sequence shown here is derived from an EMBL/GenBank/DDBJ whole genome shotgun (WGS) entry which is preliminary data.</text>
</comment>
<gene>
    <name evidence="2" type="ORF">GCM10023189_13180</name>
</gene>
<evidence type="ECO:0000256" key="1">
    <source>
        <dbReference type="SAM" id="SignalP"/>
    </source>
</evidence>
<evidence type="ECO:0000313" key="2">
    <source>
        <dbReference type="EMBL" id="GAA4451307.1"/>
    </source>
</evidence>
<dbReference type="RefSeq" id="WP_345241804.1">
    <property type="nucleotide sequence ID" value="NZ_BAABHD010000014.1"/>
</dbReference>
<evidence type="ECO:0008006" key="4">
    <source>
        <dbReference type="Google" id="ProtNLM"/>
    </source>
</evidence>
<dbReference type="SUPFAM" id="SSF51445">
    <property type="entry name" value="(Trans)glycosidases"/>
    <property type="match status" value="1"/>
</dbReference>
<name>A0ABP8ML36_9BACT</name>
<organism evidence="2 3">
    <name type="scientific">Nibrella saemangeumensis</name>
    <dbReference type="NCBI Taxonomy" id="1084526"/>
    <lineage>
        <taxon>Bacteria</taxon>
        <taxon>Pseudomonadati</taxon>
        <taxon>Bacteroidota</taxon>
        <taxon>Cytophagia</taxon>
        <taxon>Cytophagales</taxon>
        <taxon>Spirosomataceae</taxon>
        <taxon>Nibrella</taxon>
    </lineage>
</organism>
<feature type="signal peptide" evidence="1">
    <location>
        <begin position="1"/>
        <end position="22"/>
    </location>
</feature>
<reference evidence="3" key="1">
    <citation type="journal article" date="2019" name="Int. J. Syst. Evol. Microbiol.">
        <title>The Global Catalogue of Microorganisms (GCM) 10K type strain sequencing project: providing services to taxonomists for standard genome sequencing and annotation.</title>
        <authorList>
            <consortium name="The Broad Institute Genomics Platform"/>
            <consortium name="The Broad Institute Genome Sequencing Center for Infectious Disease"/>
            <person name="Wu L."/>
            <person name="Ma J."/>
        </authorList>
    </citation>
    <scope>NUCLEOTIDE SEQUENCE [LARGE SCALE GENOMIC DNA]</scope>
    <source>
        <strain evidence="3">JCM 17927</strain>
    </source>
</reference>